<reference evidence="5 6" key="1">
    <citation type="journal article" date="2012" name="Science">
        <title>The Paleozoic origin of enzymatic lignin decomposition reconstructed from 31 fungal genomes.</title>
        <authorList>
            <person name="Floudas D."/>
            <person name="Binder M."/>
            <person name="Riley R."/>
            <person name="Barry K."/>
            <person name="Blanchette R.A."/>
            <person name="Henrissat B."/>
            <person name="Martinez A.T."/>
            <person name="Otillar R."/>
            <person name="Spatafora J.W."/>
            <person name="Yadav J.S."/>
            <person name="Aerts A."/>
            <person name="Benoit I."/>
            <person name="Boyd A."/>
            <person name="Carlson A."/>
            <person name="Copeland A."/>
            <person name="Coutinho P.M."/>
            <person name="de Vries R.P."/>
            <person name="Ferreira P."/>
            <person name="Findley K."/>
            <person name="Foster B."/>
            <person name="Gaskell J."/>
            <person name="Glotzer D."/>
            <person name="Gorecki P."/>
            <person name="Heitman J."/>
            <person name="Hesse C."/>
            <person name="Hori C."/>
            <person name="Igarashi K."/>
            <person name="Jurgens J.A."/>
            <person name="Kallen N."/>
            <person name="Kersten P."/>
            <person name="Kohler A."/>
            <person name="Kuees U."/>
            <person name="Kumar T.K.A."/>
            <person name="Kuo A."/>
            <person name="LaButti K."/>
            <person name="Larrondo L.F."/>
            <person name="Lindquist E."/>
            <person name="Ling A."/>
            <person name="Lombard V."/>
            <person name="Lucas S."/>
            <person name="Lundell T."/>
            <person name="Martin R."/>
            <person name="McLaughlin D.J."/>
            <person name="Morgenstern I."/>
            <person name="Morin E."/>
            <person name="Murat C."/>
            <person name="Nagy L.G."/>
            <person name="Nolan M."/>
            <person name="Ohm R.A."/>
            <person name="Patyshakuliyeva A."/>
            <person name="Rokas A."/>
            <person name="Ruiz-Duenas F.J."/>
            <person name="Sabat G."/>
            <person name="Salamov A."/>
            <person name="Samejima M."/>
            <person name="Schmutz J."/>
            <person name="Slot J.C."/>
            <person name="St John F."/>
            <person name="Stenlid J."/>
            <person name="Sun H."/>
            <person name="Sun S."/>
            <person name="Syed K."/>
            <person name="Tsang A."/>
            <person name="Wiebenga A."/>
            <person name="Young D."/>
            <person name="Pisabarro A."/>
            <person name="Eastwood D.C."/>
            <person name="Martin F."/>
            <person name="Cullen D."/>
            <person name="Grigoriev I.V."/>
            <person name="Hibbett D.S."/>
        </authorList>
    </citation>
    <scope>NUCLEOTIDE SEQUENCE [LARGE SCALE GENOMIC DNA]</scope>
    <source>
        <strain evidence="5 6">MD-104</strain>
    </source>
</reference>
<dbReference type="PANTHER" id="PTHR23044">
    <property type="entry name" value="3'-5' EXONUCLEASE ERI1-RELATED"/>
    <property type="match status" value="1"/>
</dbReference>
<dbReference type="Proteomes" id="UP000218811">
    <property type="component" value="Unassembled WGS sequence"/>
</dbReference>
<evidence type="ECO:0000259" key="4">
    <source>
        <dbReference type="SMART" id="SM00479"/>
    </source>
</evidence>
<dbReference type="InterPro" id="IPR013520">
    <property type="entry name" value="Ribonucl_H"/>
</dbReference>
<sequence length="263" mass="30060">MRQGTKQPYEAFLVLDVEGTCVEGNTSFSYPNEIIEWPVCLLRWADKDKDGKAKVLQVVAEFRSFVKPTWRPLLSQFCTNLTGITQDQVDRAPVFTELCESFKVFLEDNGLIDPGTGQRLVKYCWCSDGPYDVRDFVVKQCFISKVPMPAWITGDVLDVRSEVRALLDAETSRKPQERKRSASAYAFPVNPRMVLTIPRQLQALGLSPFEGRHHSGIDDTRNIARILIELARRGVRLMPNTSINPKRRWPWMGKRGKILDGYH</sequence>
<dbReference type="InterPro" id="IPR051274">
    <property type="entry name" value="3-5_Exoribonuclease"/>
</dbReference>
<dbReference type="Gene3D" id="3.30.420.10">
    <property type="entry name" value="Ribonuclease H-like superfamily/Ribonuclease H"/>
    <property type="match status" value="1"/>
</dbReference>
<dbReference type="PANTHER" id="PTHR23044:SF61">
    <property type="entry name" value="3'-5' EXORIBONUCLEASE 1-RELATED"/>
    <property type="match status" value="1"/>
</dbReference>
<proteinExistence type="predicted"/>
<feature type="domain" description="Exonuclease" evidence="4">
    <location>
        <begin position="11"/>
        <end position="236"/>
    </location>
</feature>
<evidence type="ECO:0000256" key="3">
    <source>
        <dbReference type="ARBA" id="ARBA00022839"/>
    </source>
</evidence>
<keyword evidence="6" id="KW-1185">Reference proteome</keyword>
<protein>
    <recommendedName>
        <fullName evidence="4">Exonuclease domain-containing protein</fullName>
    </recommendedName>
</protein>
<dbReference type="OrthoDB" id="448399at2759"/>
<dbReference type="STRING" id="742152.A0A2H3JNW9"/>
<dbReference type="SMART" id="SM00479">
    <property type="entry name" value="EXOIII"/>
    <property type="match status" value="1"/>
</dbReference>
<accession>A0A2H3JNW9</accession>
<dbReference type="CDD" id="cd06133">
    <property type="entry name" value="ERI-1_3'hExo_like"/>
    <property type="match status" value="1"/>
</dbReference>
<keyword evidence="3" id="KW-0269">Exonuclease</keyword>
<evidence type="ECO:0000256" key="1">
    <source>
        <dbReference type="ARBA" id="ARBA00022722"/>
    </source>
</evidence>
<gene>
    <name evidence="5" type="ORF">WOLCODRAFT_65071</name>
</gene>
<keyword evidence="1" id="KW-0540">Nuclease</keyword>
<name>A0A2H3JNW9_WOLCO</name>
<dbReference type="OMA" id="FNYANEI"/>
<dbReference type="GO" id="GO:0003676">
    <property type="term" value="F:nucleic acid binding"/>
    <property type="evidence" value="ECO:0007669"/>
    <property type="project" value="InterPro"/>
</dbReference>
<dbReference type="InterPro" id="IPR047201">
    <property type="entry name" value="ERI-1_3'hExo-like"/>
</dbReference>
<evidence type="ECO:0000313" key="6">
    <source>
        <dbReference type="Proteomes" id="UP000218811"/>
    </source>
</evidence>
<organism evidence="5 6">
    <name type="scientific">Wolfiporia cocos (strain MD-104)</name>
    <name type="common">Brown rot fungus</name>
    <dbReference type="NCBI Taxonomy" id="742152"/>
    <lineage>
        <taxon>Eukaryota</taxon>
        <taxon>Fungi</taxon>
        <taxon>Dikarya</taxon>
        <taxon>Basidiomycota</taxon>
        <taxon>Agaricomycotina</taxon>
        <taxon>Agaricomycetes</taxon>
        <taxon>Polyporales</taxon>
        <taxon>Phaeolaceae</taxon>
        <taxon>Wolfiporia</taxon>
    </lineage>
</organism>
<dbReference type="SUPFAM" id="SSF53098">
    <property type="entry name" value="Ribonuclease H-like"/>
    <property type="match status" value="1"/>
</dbReference>
<dbReference type="InterPro" id="IPR036397">
    <property type="entry name" value="RNaseH_sf"/>
</dbReference>
<dbReference type="Pfam" id="PF00929">
    <property type="entry name" value="RNase_T"/>
    <property type="match status" value="1"/>
</dbReference>
<dbReference type="InterPro" id="IPR012337">
    <property type="entry name" value="RNaseH-like_sf"/>
</dbReference>
<evidence type="ECO:0000256" key="2">
    <source>
        <dbReference type="ARBA" id="ARBA00022801"/>
    </source>
</evidence>
<dbReference type="GO" id="GO:0000175">
    <property type="term" value="F:3'-5'-RNA exonuclease activity"/>
    <property type="evidence" value="ECO:0007669"/>
    <property type="project" value="InterPro"/>
</dbReference>
<keyword evidence="2" id="KW-0378">Hydrolase</keyword>
<evidence type="ECO:0000313" key="5">
    <source>
        <dbReference type="EMBL" id="PCH38334.1"/>
    </source>
</evidence>
<dbReference type="AlphaFoldDB" id="A0A2H3JNW9"/>
<dbReference type="EMBL" id="KB467942">
    <property type="protein sequence ID" value="PCH38334.1"/>
    <property type="molecule type" value="Genomic_DNA"/>
</dbReference>